<sequence length="66" mass="7133">MTFVIAHLRRLRLNEALIALWRDEEGLTAVEYCTAGGVLSGLIVWGAHAMRAAQDAAIQRMIAPGG</sequence>
<comment type="caution">
    <text evidence="1">The sequence shown here is derived from an EMBL/GenBank/DDBJ whole genome shotgun (WGS) entry which is preliminary data.</text>
</comment>
<evidence type="ECO:0000313" key="2">
    <source>
        <dbReference type="Proteomes" id="UP000013063"/>
    </source>
</evidence>
<protein>
    <recommendedName>
        <fullName evidence="3">Flp pilus assembly protein, pilin Flp</fullName>
    </recommendedName>
</protein>
<dbReference type="RefSeq" id="WP_004615605.1">
    <property type="nucleotide sequence ID" value="NZ_APMP01000001.1"/>
</dbReference>
<evidence type="ECO:0000313" key="1">
    <source>
        <dbReference type="EMBL" id="ENZ84012.1"/>
    </source>
</evidence>
<dbReference type="OrthoDB" id="5325135at2"/>
<keyword evidence="2" id="KW-1185">Reference proteome</keyword>
<name>R0ESR2_CAUVI</name>
<dbReference type="AlphaFoldDB" id="R0ESR2"/>
<proteinExistence type="predicted"/>
<gene>
    <name evidence="1" type="ORF">OR37_00520</name>
</gene>
<organism evidence="1 2">
    <name type="scientific">Caulobacter vibrioides OR37</name>
    <dbReference type="NCBI Taxonomy" id="1292034"/>
    <lineage>
        <taxon>Bacteria</taxon>
        <taxon>Pseudomonadati</taxon>
        <taxon>Pseudomonadota</taxon>
        <taxon>Alphaproteobacteria</taxon>
        <taxon>Caulobacterales</taxon>
        <taxon>Caulobacteraceae</taxon>
        <taxon>Caulobacter</taxon>
    </lineage>
</organism>
<accession>R0ESR2</accession>
<evidence type="ECO:0008006" key="3">
    <source>
        <dbReference type="Google" id="ProtNLM"/>
    </source>
</evidence>
<reference evidence="1 2" key="1">
    <citation type="journal article" date="2013" name="Genome Announc.">
        <title>Draft Genome Sequence for Caulobacter sp. Strain OR37, a Bacterium Tolerant to Heavy Metals.</title>
        <authorList>
            <person name="Utturkar S.M."/>
            <person name="Bollmann A."/>
            <person name="Brzoska R.M."/>
            <person name="Klingeman D.M."/>
            <person name="Epstein S.E."/>
            <person name="Palumbo A.V."/>
            <person name="Brown S.D."/>
        </authorList>
    </citation>
    <scope>NUCLEOTIDE SEQUENCE [LARGE SCALE GENOMIC DNA]</scope>
    <source>
        <strain evidence="1 2">OR37</strain>
    </source>
</reference>
<dbReference type="STRING" id="1292034.OR37_00520"/>
<dbReference type="Proteomes" id="UP000013063">
    <property type="component" value="Unassembled WGS sequence"/>
</dbReference>
<dbReference type="PATRIC" id="fig|1292034.3.peg.518"/>
<dbReference type="EMBL" id="APMP01000001">
    <property type="protein sequence ID" value="ENZ84012.1"/>
    <property type="molecule type" value="Genomic_DNA"/>
</dbReference>